<sequence length="290" mass="31915">MKLKTKLYGIDSVHQTNKHSKLVSNRSRTSGTSDGLRADFRQSRELVTAIQRASSVSPASRAMSPRPVIHEDELLTTGTDVLPKPLQYDTAVLQRSPNDTDNACAINSSPDDTADTLPEKSPEDLDLRFKDSLVKVRLSMDPTILSSPTGTDKHKETSPSKLDCKPTRKMPLLDDQCILDEPQSTSAATDVRETKVEFLYNATGLHAFSPPLSPTLHRPCASVPSAVTLPCFYDQYVSESDSDENKQQASSRRARPTSSSLRIVRPLSVSSTSGENLHPDEKSNFSSSWR</sequence>
<gene>
    <name evidence="2" type="ORF">PHET_00381</name>
</gene>
<proteinExistence type="predicted"/>
<feature type="region of interest" description="Disordered" evidence="1">
    <location>
        <begin position="240"/>
        <end position="290"/>
    </location>
</feature>
<accession>A0A8J4T531</accession>
<evidence type="ECO:0000313" key="3">
    <source>
        <dbReference type="Proteomes" id="UP000748531"/>
    </source>
</evidence>
<dbReference type="EMBL" id="LUCH01000091">
    <property type="protein sequence ID" value="KAF5406121.1"/>
    <property type="molecule type" value="Genomic_DNA"/>
</dbReference>
<name>A0A8J4T531_9TREM</name>
<feature type="region of interest" description="Disordered" evidence="1">
    <location>
        <begin position="141"/>
        <end position="166"/>
    </location>
</feature>
<evidence type="ECO:0000256" key="1">
    <source>
        <dbReference type="SAM" id="MobiDB-lite"/>
    </source>
</evidence>
<dbReference type="Proteomes" id="UP000748531">
    <property type="component" value="Unassembled WGS sequence"/>
</dbReference>
<dbReference type="OrthoDB" id="10629296at2759"/>
<feature type="region of interest" description="Disordered" evidence="1">
    <location>
        <begin position="95"/>
        <end position="123"/>
    </location>
</feature>
<feature type="compositionally biased region" description="Polar residues" evidence="1">
    <location>
        <begin position="22"/>
        <end position="33"/>
    </location>
</feature>
<comment type="caution">
    <text evidence="2">The sequence shown here is derived from an EMBL/GenBank/DDBJ whole genome shotgun (WGS) entry which is preliminary data.</text>
</comment>
<protein>
    <submittedName>
        <fullName evidence="2">Uncharacterized protein</fullName>
    </submittedName>
</protein>
<keyword evidence="3" id="KW-1185">Reference proteome</keyword>
<evidence type="ECO:0000313" key="2">
    <source>
        <dbReference type="EMBL" id="KAF5406121.1"/>
    </source>
</evidence>
<feature type="compositionally biased region" description="Basic and acidic residues" evidence="1">
    <location>
        <begin position="151"/>
        <end position="166"/>
    </location>
</feature>
<feature type="compositionally biased region" description="Polar residues" evidence="1">
    <location>
        <begin position="95"/>
        <end position="111"/>
    </location>
</feature>
<feature type="region of interest" description="Disordered" evidence="1">
    <location>
        <begin position="16"/>
        <end position="35"/>
    </location>
</feature>
<organism evidence="2 3">
    <name type="scientific">Paragonimus heterotremus</name>
    <dbReference type="NCBI Taxonomy" id="100268"/>
    <lineage>
        <taxon>Eukaryota</taxon>
        <taxon>Metazoa</taxon>
        <taxon>Spiralia</taxon>
        <taxon>Lophotrochozoa</taxon>
        <taxon>Platyhelminthes</taxon>
        <taxon>Trematoda</taxon>
        <taxon>Digenea</taxon>
        <taxon>Plagiorchiida</taxon>
        <taxon>Troglotremata</taxon>
        <taxon>Troglotrematidae</taxon>
        <taxon>Paragonimus</taxon>
    </lineage>
</organism>
<dbReference type="AlphaFoldDB" id="A0A8J4T531"/>
<reference evidence="2" key="1">
    <citation type="submission" date="2019-05" db="EMBL/GenBank/DDBJ databases">
        <title>Annotation for the trematode Paragonimus heterotremus.</title>
        <authorList>
            <person name="Choi Y.-J."/>
        </authorList>
    </citation>
    <scope>NUCLEOTIDE SEQUENCE</scope>
    <source>
        <strain evidence="2">LC</strain>
    </source>
</reference>